<proteinExistence type="predicted"/>
<evidence type="ECO:0000313" key="3">
    <source>
        <dbReference type="Proteomes" id="UP000002745"/>
    </source>
</evidence>
<keyword evidence="1" id="KW-0472">Membrane</keyword>
<keyword evidence="3" id="KW-1185">Reference proteome</keyword>
<evidence type="ECO:0008006" key="4">
    <source>
        <dbReference type="Google" id="ProtNLM"/>
    </source>
</evidence>
<sequence length="172" mass="18667">MLDSFEIFSLFIKLMGCVIFIGIGATAIMDLWTFFLRCAFNIRGLDFALVGRWLARMPSGKFMHQSIGNSPKISGEAVIGWTAHYVIGIIYAAIVVLIWGEAWIDTPRAMPGIIVGVATVTVPFFVMQPCFGMGIAGSKTPNPLFVRVKSVTSHFVFGLGIYGAALLISSVV</sequence>
<evidence type="ECO:0000313" key="2">
    <source>
        <dbReference type="EMBL" id="ACT57997.1"/>
    </source>
</evidence>
<dbReference type="InterPro" id="IPR021329">
    <property type="entry name" value="DUF2938"/>
</dbReference>
<name>C6XLU1_HIRBI</name>
<feature type="transmembrane region" description="Helical" evidence="1">
    <location>
        <begin position="7"/>
        <end position="28"/>
    </location>
</feature>
<accession>C6XLU1</accession>
<feature type="transmembrane region" description="Helical" evidence="1">
    <location>
        <begin position="112"/>
        <end position="131"/>
    </location>
</feature>
<keyword evidence="1" id="KW-0812">Transmembrane</keyword>
<gene>
    <name evidence="2" type="ordered locus">Hbal_0295</name>
</gene>
<dbReference type="EMBL" id="CP001678">
    <property type="protein sequence ID" value="ACT57997.1"/>
    <property type="molecule type" value="Genomic_DNA"/>
</dbReference>
<reference evidence="3" key="1">
    <citation type="journal article" date="2011" name="J. Bacteriol.">
        <title>Genome sequences of eight morphologically diverse alphaproteobacteria.</title>
        <authorList>
            <consortium name="US DOE Joint Genome Institute"/>
            <person name="Brown P.J."/>
            <person name="Kysela D.T."/>
            <person name="Buechlein A."/>
            <person name="Hemmerich C."/>
            <person name="Brun Y.V."/>
        </authorList>
    </citation>
    <scope>NUCLEOTIDE SEQUENCE [LARGE SCALE GENOMIC DNA]</scope>
    <source>
        <strain evidence="3">ATCC 49814 / DSM 5838 / IFAM 1418</strain>
    </source>
</reference>
<keyword evidence="1" id="KW-1133">Transmembrane helix</keyword>
<dbReference type="RefSeq" id="WP_012778155.1">
    <property type="nucleotide sequence ID" value="NC_012982.1"/>
</dbReference>
<dbReference type="KEGG" id="hba:Hbal_0295"/>
<evidence type="ECO:0000256" key="1">
    <source>
        <dbReference type="SAM" id="Phobius"/>
    </source>
</evidence>
<feature type="transmembrane region" description="Helical" evidence="1">
    <location>
        <begin position="151"/>
        <end position="171"/>
    </location>
</feature>
<dbReference type="Pfam" id="PF11158">
    <property type="entry name" value="DUF2938"/>
    <property type="match status" value="1"/>
</dbReference>
<protein>
    <recommendedName>
        <fullName evidence="4">DUF2938 domain-containing protein</fullName>
    </recommendedName>
</protein>
<dbReference type="AlphaFoldDB" id="C6XLU1"/>
<dbReference type="Proteomes" id="UP000002745">
    <property type="component" value="Chromosome"/>
</dbReference>
<dbReference type="HOGENOM" id="CLU_116614_0_0_5"/>
<organism evidence="2 3">
    <name type="scientific">Hirschia baltica (strain ATCC 49814 / DSM 5838 / IFAM 1418)</name>
    <dbReference type="NCBI Taxonomy" id="582402"/>
    <lineage>
        <taxon>Bacteria</taxon>
        <taxon>Pseudomonadati</taxon>
        <taxon>Pseudomonadota</taxon>
        <taxon>Alphaproteobacteria</taxon>
        <taxon>Hyphomonadales</taxon>
        <taxon>Hyphomonadaceae</taxon>
        <taxon>Hirschia</taxon>
    </lineage>
</organism>
<feature type="transmembrane region" description="Helical" evidence="1">
    <location>
        <begin position="76"/>
        <end position="100"/>
    </location>
</feature>
<dbReference type="eggNOG" id="ENOG5031TIF">
    <property type="taxonomic scope" value="Bacteria"/>
</dbReference>